<comment type="caution">
    <text evidence="2">The sequence shown here is derived from an EMBL/GenBank/DDBJ whole genome shotgun (WGS) entry which is preliminary data.</text>
</comment>
<evidence type="ECO:0000313" key="2">
    <source>
        <dbReference type="EMBL" id="GIF01573.1"/>
    </source>
</evidence>
<feature type="region of interest" description="Disordered" evidence="1">
    <location>
        <begin position="24"/>
        <end position="47"/>
    </location>
</feature>
<name>A0A919N2R9_9ACTN</name>
<evidence type="ECO:0000313" key="3">
    <source>
        <dbReference type="Proteomes" id="UP000636960"/>
    </source>
</evidence>
<gene>
    <name evidence="2" type="ORF">Ari01nite_90370</name>
</gene>
<keyword evidence="3" id="KW-1185">Reference proteome</keyword>
<evidence type="ECO:0000256" key="1">
    <source>
        <dbReference type="SAM" id="MobiDB-lite"/>
    </source>
</evidence>
<reference evidence="2" key="1">
    <citation type="submission" date="2021-01" db="EMBL/GenBank/DDBJ databases">
        <title>Whole genome shotgun sequence of Actinoplanes rishiriensis NBRC 108556.</title>
        <authorList>
            <person name="Komaki H."/>
            <person name="Tamura T."/>
        </authorList>
    </citation>
    <scope>NUCLEOTIDE SEQUENCE</scope>
    <source>
        <strain evidence="2">NBRC 108556</strain>
    </source>
</reference>
<sequence length="112" mass="12137">MITVAEHGGLPRCCSAVLRRAGDFVPGGRTRDGVPDGGAGQPYPGAGPATSRLFSIVTSAVVRVRRRRPGGEFPPAVLVAQQIVDEQQRFLPTWRIFFSVRYGWVSRGVSNE</sequence>
<dbReference type="AlphaFoldDB" id="A0A919N2R9"/>
<dbReference type="EMBL" id="BOMV01000106">
    <property type="protein sequence ID" value="GIF01573.1"/>
    <property type="molecule type" value="Genomic_DNA"/>
</dbReference>
<proteinExistence type="predicted"/>
<accession>A0A919N2R9</accession>
<protein>
    <submittedName>
        <fullName evidence="2">Uncharacterized protein</fullName>
    </submittedName>
</protein>
<dbReference type="Proteomes" id="UP000636960">
    <property type="component" value="Unassembled WGS sequence"/>
</dbReference>
<organism evidence="2 3">
    <name type="scientific">Paractinoplanes rishiriensis</name>
    <dbReference type="NCBI Taxonomy" id="1050105"/>
    <lineage>
        <taxon>Bacteria</taxon>
        <taxon>Bacillati</taxon>
        <taxon>Actinomycetota</taxon>
        <taxon>Actinomycetes</taxon>
        <taxon>Micromonosporales</taxon>
        <taxon>Micromonosporaceae</taxon>
        <taxon>Paractinoplanes</taxon>
    </lineage>
</organism>